<feature type="region of interest" description="Disordered" evidence="1">
    <location>
        <begin position="70"/>
        <end position="93"/>
    </location>
</feature>
<accession>A0ABV3YXZ2</accession>
<organism evidence="2 3">
    <name type="scientific">Pseudomonas zhanjiangensis</name>
    <dbReference type="NCBI Taxonomy" id="3239015"/>
    <lineage>
        <taxon>Bacteria</taxon>
        <taxon>Pseudomonadati</taxon>
        <taxon>Pseudomonadota</taxon>
        <taxon>Gammaproteobacteria</taxon>
        <taxon>Pseudomonadales</taxon>
        <taxon>Pseudomonadaceae</taxon>
        <taxon>Pseudomonas</taxon>
    </lineage>
</organism>
<gene>
    <name evidence="2" type="ORF">AB5S05_19280</name>
</gene>
<dbReference type="RefSeq" id="WP_369289150.1">
    <property type="nucleotide sequence ID" value="NZ_JBFTEG010000021.1"/>
</dbReference>
<comment type="caution">
    <text evidence="2">The sequence shown here is derived from an EMBL/GenBank/DDBJ whole genome shotgun (WGS) entry which is preliminary data.</text>
</comment>
<evidence type="ECO:0000256" key="1">
    <source>
        <dbReference type="SAM" id="MobiDB-lite"/>
    </source>
</evidence>
<keyword evidence="3" id="KW-1185">Reference proteome</keyword>
<name>A0ABV3YXZ2_9PSED</name>
<reference evidence="2 3" key="1">
    <citation type="submission" date="2024-07" db="EMBL/GenBank/DDBJ databases">
        <authorList>
            <person name="Li M."/>
        </authorList>
    </citation>
    <scope>NUCLEOTIDE SEQUENCE [LARGE SCALE GENOMIC DNA]</scope>
    <source>
        <strain evidence="2 3">25A3E</strain>
    </source>
</reference>
<dbReference type="Proteomes" id="UP001560296">
    <property type="component" value="Unassembled WGS sequence"/>
</dbReference>
<evidence type="ECO:0000313" key="3">
    <source>
        <dbReference type="Proteomes" id="UP001560296"/>
    </source>
</evidence>
<sequence length="158" mass="16731">MAALSAFVRQSQPVTTNAEAGSASNLPAAQWLELLAAVLGCSPGWLLESGHVDTDDLAARGRIRDAAQLIRSHGWTTPPRPQPSPAPATDTSTAAAAPVSWLVARDTYLSHVMACRICCAHHPKSPTHCPAGAELCKQYELETLNNTSQGEAPPETLR</sequence>
<dbReference type="EMBL" id="JBFTEG010000021">
    <property type="protein sequence ID" value="MEX6504210.1"/>
    <property type="molecule type" value="Genomic_DNA"/>
</dbReference>
<proteinExistence type="predicted"/>
<protein>
    <submittedName>
        <fullName evidence="2">Uncharacterized protein</fullName>
    </submittedName>
</protein>
<evidence type="ECO:0000313" key="2">
    <source>
        <dbReference type="EMBL" id="MEX6504210.1"/>
    </source>
</evidence>